<name>A0A9P0GSR8_PHACE</name>
<evidence type="ECO:0000313" key="3">
    <source>
        <dbReference type="EMBL" id="CAH1160119.1"/>
    </source>
</evidence>
<accession>A0A9P0GSR8</accession>
<dbReference type="PANTHER" id="PTHR11161">
    <property type="entry name" value="O-ACYLTRANSFERASE"/>
    <property type="match status" value="1"/>
</dbReference>
<keyword evidence="1" id="KW-1133">Transmembrane helix</keyword>
<organism evidence="3 4">
    <name type="scientific">Phaedon cochleariae</name>
    <name type="common">Mustard beetle</name>
    <dbReference type="NCBI Taxonomy" id="80249"/>
    <lineage>
        <taxon>Eukaryota</taxon>
        <taxon>Metazoa</taxon>
        <taxon>Ecdysozoa</taxon>
        <taxon>Arthropoda</taxon>
        <taxon>Hexapoda</taxon>
        <taxon>Insecta</taxon>
        <taxon>Pterygota</taxon>
        <taxon>Neoptera</taxon>
        <taxon>Endopterygota</taxon>
        <taxon>Coleoptera</taxon>
        <taxon>Polyphaga</taxon>
        <taxon>Cucujiformia</taxon>
        <taxon>Chrysomeloidea</taxon>
        <taxon>Chrysomelidae</taxon>
        <taxon>Chrysomelinae</taxon>
        <taxon>Chrysomelini</taxon>
        <taxon>Phaedon</taxon>
    </lineage>
</organism>
<dbReference type="EMBL" id="OU896709">
    <property type="protein sequence ID" value="CAH1160119.1"/>
    <property type="molecule type" value="Genomic_DNA"/>
</dbReference>
<dbReference type="AlphaFoldDB" id="A0A9P0GSR8"/>
<sequence length="557" mass="64201">MLMQLMKISYGLCIPHSCSSDNLRNISQHAENTLKLPIRTDIYDYNCRNEEKAILPFYEDKYIISFFCAYTALLLISTCYDMMIHHSTKGDDNILVAFSVLRNGKQLFSSPDIADNRLGALNGLKVIQMLWIILGHRYIFNALSGITNFVYLQEWKQNLTTSILQSATYAVDTFLVLSGLLLSYFFLKHMDGNKNRQFPVLKMYLYRYLRLAPSLLAMILFYISIFKILGDGPDWVQIAGRFSVACTRTWWATALFFNNYLDQSFSCVEHSWYLAVDTQLFLFSPILLMNLNKRPWKTCLACVVICVCSGIYTYIITIQHNLGALLFEANKEYLVRIYYPTPARMPPWFIGIIFGFLIHSYGNVKLSMVNKCLAWTFTLLLLCIPIYVQLFLNRADEYSAVNAAFCNSCTRQLWGIGIGIFSYLCTSGNGGIINEFLSLPIFQILVRFSYSMYLTHVPVMAYFIGEKRHPEYFATMKVAHQVMGDIPFIFLASTIWTLAFESPFRVIGKLLNKKEITSEKIENQLNGTNHSREKIKKDTRKVKVISVYRTDDCKKIH</sequence>
<dbReference type="Proteomes" id="UP001153737">
    <property type="component" value="Chromosome 3"/>
</dbReference>
<feature type="transmembrane region" description="Helical" evidence="1">
    <location>
        <begin position="373"/>
        <end position="392"/>
    </location>
</feature>
<evidence type="ECO:0000259" key="2">
    <source>
        <dbReference type="Pfam" id="PF01757"/>
    </source>
</evidence>
<dbReference type="GO" id="GO:0016747">
    <property type="term" value="F:acyltransferase activity, transferring groups other than amino-acyl groups"/>
    <property type="evidence" value="ECO:0007669"/>
    <property type="project" value="InterPro"/>
</dbReference>
<reference evidence="3" key="1">
    <citation type="submission" date="2022-01" db="EMBL/GenBank/DDBJ databases">
        <authorList>
            <person name="King R."/>
        </authorList>
    </citation>
    <scope>NUCLEOTIDE SEQUENCE</scope>
</reference>
<dbReference type="OrthoDB" id="118951at2759"/>
<feature type="transmembrane region" description="Helical" evidence="1">
    <location>
        <begin position="412"/>
        <end position="432"/>
    </location>
</feature>
<dbReference type="Pfam" id="PF01757">
    <property type="entry name" value="Acyl_transf_3"/>
    <property type="match status" value="1"/>
</dbReference>
<feature type="transmembrane region" description="Helical" evidence="1">
    <location>
        <begin position="485"/>
        <end position="504"/>
    </location>
</feature>
<keyword evidence="4" id="KW-1185">Reference proteome</keyword>
<feature type="transmembrane region" description="Helical" evidence="1">
    <location>
        <begin position="163"/>
        <end position="187"/>
    </location>
</feature>
<feature type="transmembrane region" description="Helical" evidence="1">
    <location>
        <begin position="444"/>
        <end position="465"/>
    </location>
</feature>
<feature type="transmembrane region" description="Helical" evidence="1">
    <location>
        <begin position="62"/>
        <end position="80"/>
    </location>
</feature>
<feature type="transmembrane region" description="Helical" evidence="1">
    <location>
        <begin position="208"/>
        <end position="229"/>
    </location>
</feature>
<protein>
    <recommendedName>
        <fullName evidence="2">Acyltransferase 3 domain-containing protein</fullName>
    </recommendedName>
</protein>
<reference evidence="3" key="2">
    <citation type="submission" date="2022-10" db="EMBL/GenBank/DDBJ databases">
        <authorList>
            <consortium name="ENA_rothamsted_submissions"/>
            <consortium name="culmorum"/>
            <person name="King R."/>
        </authorList>
    </citation>
    <scope>NUCLEOTIDE SEQUENCE</scope>
</reference>
<keyword evidence="1" id="KW-0812">Transmembrane</keyword>
<feature type="domain" description="Acyltransferase 3" evidence="2">
    <location>
        <begin position="120"/>
        <end position="484"/>
    </location>
</feature>
<evidence type="ECO:0000313" key="4">
    <source>
        <dbReference type="Proteomes" id="UP001153737"/>
    </source>
</evidence>
<gene>
    <name evidence="3" type="ORF">PHAECO_LOCUS7417</name>
</gene>
<dbReference type="PANTHER" id="PTHR11161:SF72">
    <property type="entry name" value="FI21449P1"/>
    <property type="match status" value="1"/>
</dbReference>
<feature type="transmembrane region" description="Helical" evidence="1">
    <location>
        <begin position="298"/>
        <end position="317"/>
    </location>
</feature>
<dbReference type="InterPro" id="IPR002656">
    <property type="entry name" value="Acyl_transf_3_dom"/>
</dbReference>
<feature type="transmembrane region" description="Helical" evidence="1">
    <location>
        <begin position="272"/>
        <end position="291"/>
    </location>
</feature>
<feature type="transmembrane region" description="Helical" evidence="1">
    <location>
        <begin position="345"/>
        <end position="361"/>
    </location>
</feature>
<dbReference type="InterPro" id="IPR052728">
    <property type="entry name" value="O2_lipid_transport_reg"/>
</dbReference>
<proteinExistence type="predicted"/>
<keyword evidence="1" id="KW-0472">Membrane</keyword>
<evidence type="ECO:0000256" key="1">
    <source>
        <dbReference type="SAM" id="Phobius"/>
    </source>
</evidence>